<dbReference type="EMBL" id="JAKELL010000074">
    <property type="protein sequence ID" value="KAH8984588.1"/>
    <property type="molecule type" value="Genomic_DNA"/>
</dbReference>
<evidence type="ECO:0000313" key="3">
    <source>
        <dbReference type="Proteomes" id="UP001201163"/>
    </source>
</evidence>
<proteinExistence type="predicted"/>
<dbReference type="EMBL" id="JAKELL010000293">
    <property type="protein sequence ID" value="KAH8977626.1"/>
    <property type="molecule type" value="Genomic_DNA"/>
</dbReference>
<gene>
    <name evidence="2" type="ORF">EDB92DRAFT_1885883</name>
    <name evidence="1" type="ORF">EDB92DRAFT_1915991</name>
</gene>
<organism evidence="1 3">
    <name type="scientific">Lactarius akahatsu</name>
    <dbReference type="NCBI Taxonomy" id="416441"/>
    <lineage>
        <taxon>Eukaryota</taxon>
        <taxon>Fungi</taxon>
        <taxon>Dikarya</taxon>
        <taxon>Basidiomycota</taxon>
        <taxon>Agaricomycotina</taxon>
        <taxon>Agaricomycetes</taxon>
        <taxon>Russulales</taxon>
        <taxon>Russulaceae</taxon>
        <taxon>Lactarius</taxon>
    </lineage>
</organism>
<comment type="caution">
    <text evidence="1">The sequence shown here is derived from an EMBL/GenBank/DDBJ whole genome shotgun (WGS) entry which is preliminary data.</text>
</comment>
<keyword evidence="3" id="KW-1185">Reference proteome</keyword>
<reference evidence="1" key="1">
    <citation type="submission" date="2022-01" db="EMBL/GenBank/DDBJ databases">
        <title>Comparative genomics reveals a dynamic genome evolution in the ectomycorrhizal milk-cap (Lactarius) mushrooms.</title>
        <authorList>
            <consortium name="DOE Joint Genome Institute"/>
            <person name="Lebreton A."/>
            <person name="Tang N."/>
            <person name="Kuo A."/>
            <person name="LaButti K."/>
            <person name="Drula E."/>
            <person name="Barry K."/>
            <person name="Clum A."/>
            <person name="Lipzen A."/>
            <person name="Mousain D."/>
            <person name="Ng V."/>
            <person name="Wang R."/>
            <person name="Wang X."/>
            <person name="Dai Y."/>
            <person name="Henrissat B."/>
            <person name="Grigoriev I.V."/>
            <person name="Guerin-Laguette A."/>
            <person name="Yu F."/>
            <person name="Martin F.M."/>
        </authorList>
    </citation>
    <scope>NUCLEOTIDE SEQUENCE</scope>
    <source>
        <strain evidence="1">QP</strain>
    </source>
</reference>
<dbReference type="AlphaFoldDB" id="A0AAD4L4I7"/>
<name>A0AAD4L4I7_9AGAM</name>
<sequence>MAGVQTLLVDGYVSQTFRSRAAEQYFLNLLRGTSVPPHTPLSYPGREGNFFFLHSVPSHIPAQHSSPPGRWLLDRGVVTRGTVVPQTLWSPHAAVERRQQVDLQLPIFFESTDGRLGISLEASVAGQCYSLRDASYPAQLGDRTTTNLRITWPGYREFKRQIPVRDETSAHSPITIAALAHRIGQAVDAFLQVRELDHGSSDDRRELWKIGQGGIRRDDVVIIGAINDSTGSWMPIVQLNRYII</sequence>
<dbReference type="Proteomes" id="UP001201163">
    <property type="component" value="Unassembled WGS sequence"/>
</dbReference>
<evidence type="ECO:0000313" key="1">
    <source>
        <dbReference type="EMBL" id="KAH8977626.1"/>
    </source>
</evidence>
<evidence type="ECO:0000313" key="2">
    <source>
        <dbReference type="EMBL" id="KAH8984588.1"/>
    </source>
</evidence>
<protein>
    <submittedName>
        <fullName evidence="1">Uncharacterized protein</fullName>
    </submittedName>
</protein>
<accession>A0AAD4L4I7</accession>